<feature type="transmembrane region" description="Helical" evidence="2">
    <location>
        <begin position="177"/>
        <end position="207"/>
    </location>
</feature>
<comment type="caution">
    <text evidence="3">The sequence shown here is derived from an EMBL/GenBank/DDBJ whole genome shotgun (WGS) entry which is preliminary data.</text>
</comment>
<keyword evidence="2" id="KW-1133">Transmembrane helix</keyword>
<feature type="transmembrane region" description="Helical" evidence="2">
    <location>
        <begin position="341"/>
        <end position="358"/>
    </location>
</feature>
<organism evidence="3 4">
    <name type="scientific">Arthrobacter psychrochitiniphilus</name>
    <dbReference type="NCBI Taxonomy" id="291045"/>
    <lineage>
        <taxon>Bacteria</taxon>
        <taxon>Bacillati</taxon>
        <taxon>Actinomycetota</taxon>
        <taxon>Actinomycetes</taxon>
        <taxon>Micrococcales</taxon>
        <taxon>Micrococcaceae</taxon>
        <taxon>Arthrobacter</taxon>
    </lineage>
</organism>
<feature type="transmembrane region" description="Helical" evidence="2">
    <location>
        <begin position="252"/>
        <end position="270"/>
    </location>
</feature>
<dbReference type="AlphaFoldDB" id="A0A2V3DRP6"/>
<feature type="compositionally biased region" description="Basic and acidic residues" evidence="1">
    <location>
        <begin position="464"/>
        <end position="474"/>
    </location>
</feature>
<reference evidence="3 4" key="1">
    <citation type="submission" date="2018-05" db="EMBL/GenBank/DDBJ databases">
        <title>Genetic diversity of glacier-inhabiting Cryobacterium bacteria in China and description of Cryobacterium mengkeensis sp. nov. and Arthrobacter glacialis sp. nov.</title>
        <authorList>
            <person name="Liu Q."/>
            <person name="Xin Y.-H."/>
        </authorList>
    </citation>
    <scope>NUCLEOTIDE SEQUENCE [LARGE SCALE GENOMIC DNA]</scope>
    <source>
        <strain evidence="3 4">GP3</strain>
    </source>
</reference>
<gene>
    <name evidence="3" type="ORF">CVS29_07470</name>
</gene>
<dbReference type="Proteomes" id="UP000246303">
    <property type="component" value="Unassembled WGS sequence"/>
</dbReference>
<proteinExistence type="predicted"/>
<dbReference type="OrthoDB" id="3348156at2"/>
<feature type="transmembrane region" description="Helical" evidence="2">
    <location>
        <begin position="213"/>
        <end position="240"/>
    </location>
</feature>
<sequence>MHHSQASGTQTRHPIVVPSRSDNMLRTWTEAVGGPLGTRTSPGQTNPGFFTVERVLVLMAAVSALIAVMTKSHCRTAGWTTPDQYSTVCFSVFPNAFVDDSVGTLLPFFSQGSPFEQPVLAGWIATITAWLTGSAGTGALRQLAFFDVNAALIVAAWITAVVLVARTSGRRVWDAAMVAASPVLILMAYVSWDFWAAALVSAGIYLFARKKTLSAGVFFGVAALAAPYPIFILMTLVFLGIRTGHVAKMLELIAAAAIAWLLGLAPIMAINPPAFPDYLKNLISADATESSLYGGINLIAARMGWPTLEIGAINAMSGMLLILLVAGLLGLAIYTPRTPRVAQLVFIAAAGFMVLNKGTEPWHAVWLVPLIALAMPRWRPVLVWQAAIVTHFIALMLFRSKSLGNISNQHAIDTPFFLMAAVIGTVATCIMVGLVIRDMFVPAYDVVRRAGVADPQGGVLLEPRAESLMEKDSGEGLPGKELPRKELPRKELPGQAPKIAEVR</sequence>
<keyword evidence="2" id="KW-0812">Transmembrane</keyword>
<feature type="transmembrane region" description="Helical" evidence="2">
    <location>
        <begin position="378"/>
        <end position="397"/>
    </location>
</feature>
<evidence type="ECO:0000313" key="3">
    <source>
        <dbReference type="EMBL" id="PXA65855.1"/>
    </source>
</evidence>
<evidence type="ECO:0008006" key="5">
    <source>
        <dbReference type="Google" id="ProtNLM"/>
    </source>
</evidence>
<keyword evidence="2" id="KW-0472">Membrane</keyword>
<name>A0A2V3DRP6_9MICC</name>
<feature type="transmembrane region" description="Helical" evidence="2">
    <location>
        <begin position="417"/>
        <end position="436"/>
    </location>
</feature>
<accession>A0A2V3DRP6</accession>
<evidence type="ECO:0000256" key="2">
    <source>
        <dbReference type="SAM" id="Phobius"/>
    </source>
</evidence>
<keyword evidence="4" id="KW-1185">Reference proteome</keyword>
<feature type="transmembrane region" description="Helical" evidence="2">
    <location>
        <begin position="143"/>
        <end position="165"/>
    </location>
</feature>
<protein>
    <recommendedName>
        <fullName evidence="5">DUF2029 domain-containing protein</fullName>
    </recommendedName>
</protein>
<evidence type="ECO:0000313" key="4">
    <source>
        <dbReference type="Proteomes" id="UP000246303"/>
    </source>
</evidence>
<dbReference type="EMBL" id="QHLZ01000004">
    <property type="protein sequence ID" value="PXA65855.1"/>
    <property type="molecule type" value="Genomic_DNA"/>
</dbReference>
<evidence type="ECO:0000256" key="1">
    <source>
        <dbReference type="SAM" id="MobiDB-lite"/>
    </source>
</evidence>
<dbReference type="RefSeq" id="WP_110105721.1">
    <property type="nucleotide sequence ID" value="NZ_JACBZZ010000001.1"/>
</dbReference>
<feature type="region of interest" description="Disordered" evidence="1">
    <location>
        <begin position="464"/>
        <end position="503"/>
    </location>
</feature>
<feature type="transmembrane region" description="Helical" evidence="2">
    <location>
        <begin position="312"/>
        <end position="334"/>
    </location>
</feature>
<feature type="transmembrane region" description="Helical" evidence="2">
    <location>
        <begin position="48"/>
        <end position="68"/>
    </location>
</feature>
<feature type="compositionally biased region" description="Basic and acidic residues" evidence="1">
    <location>
        <begin position="481"/>
        <end position="492"/>
    </location>
</feature>